<evidence type="ECO:0000313" key="9">
    <source>
        <dbReference type="Proteomes" id="UP000799750"/>
    </source>
</evidence>
<dbReference type="PANTHER" id="PTHR23501:SF109">
    <property type="entry name" value="MAJOR FACILITATOR SUPERFAMILY (MFS) PROFILE DOMAIN-CONTAINING PROTEIN-RELATED"/>
    <property type="match status" value="1"/>
</dbReference>
<keyword evidence="4 6" id="KW-1133">Transmembrane helix</keyword>
<feature type="transmembrane region" description="Helical" evidence="6">
    <location>
        <begin position="439"/>
        <end position="465"/>
    </location>
</feature>
<name>A0A6A6R071_9PEZI</name>
<keyword evidence="9" id="KW-1185">Reference proteome</keyword>
<dbReference type="AlphaFoldDB" id="A0A6A6R071"/>
<evidence type="ECO:0000256" key="5">
    <source>
        <dbReference type="ARBA" id="ARBA00023136"/>
    </source>
</evidence>
<feature type="transmembrane region" description="Helical" evidence="6">
    <location>
        <begin position="115"/>
        <end position="133"/>
    </location>
</feature>
<dbReference type="PANTHER" id="PTHR23501">
    <property type="entry name" value="MAJOR FACILITATOR SUPERFAMILY"/>
    <property type="match status" value="1"/>
</dbReference>
<gene>
    <name evidence="8" type="ORF">BU16DRAFT_457832</name>
</gene>
<feature type="transmembrane region" description="Helical" evidence="6">
    <location>
        <begin position="206"/>
        <end position="224"/>
    </location>
</feature>
<feature type="transmembrane region" description="Helical" evidence="6">
    <location>
        <begin position="47"/>
        <end position="65"/>
    </location>
</feature>
<evidence type="ECO:0000313" key="8">
    <source>
        <dbReference type="EMBL" id="KAF2497360.1"/>
    </source>
</evidence>
<dbReference type="EMBL" id="MU004186">
    <property type="protein sequence ID" value="KAF2497360.1"/>
    <property type="molecule type" value="Genomic_DNA"/>
</dbReference>
<feature type="domain" description="Major facilitator superfamily (MFS) profile" evidence="7">
    <location>
        <begin position="39"/>
        <end position="558"/>
    </location>
</feature>
<feature type="transmembrane region" description="Helical" evidence="6">
    <location>
        <begin position="381"/>
        <end position="398"/>
    </location>
</feature>
<feature type="transmembrane region" description="Helical" evidence="6">
    <location>
        <begin position="171"/>
        <end position="191"/>
    </location>
</feature>
<accession>A0A6A6R071</accession>
<feature type="transmembrane region" description="Helical" evidence="6">
    <location>
        <begin position="244"/>
        <end position="264"/>
    </location>
</feature>
<dbReference type="InterPro" id="IPR053791">
    <property type="entry name" value="MFS_Tri12-like"/>
</dbReference>
<keyword evidence="3 6" id="KW-0812">Transmembrane</keyword>
<dbReference type="CDD" id="cd06179">
    <property type="entry name" value="MFS_TRI12_like"/>
    <property type="match status" value="1"/>
</dbReference>
<dbReference type="PROSITE" id="PS50850">
    <property type="entry name" value="MFS"/>
    <property type="match status" value="1"/>
</dbReference>
<dbReference type="GO" id="GO:0022857">
    <property type="term" value="F:transmembrane transporter activity"/>
    <property type="evidence" value="ECO:0007669"/>
    <property type="project" value="InterPro"/>
</dbReference>
<dbReference type="Proteomes" id="UP000799750">
    <property type="component" value="Unassembled WGS sequence"/>
</dbReference>
<feature type="transmembrane region" description="Helical" evidence="6">
    <location>
        <begin position="276"/>
        <end position="295"/>
    </location>
</feature>
<dbReference type="GO" id="GO:0005886">
    <property type="term" value="C:plasma membrane"/>
    <property type="evidence" value="ECO:0007669"/>
    <property type="project" value="TreeGrafter"/>
</dbReference>
<sequence>MSHQESIHEGHDEIHASKHVVRAHGDILAQEALGDDLPPGYFTSIQFIGTAFGVGLSCGNGYLGWVLASNSLTAINAELGPSENLLWVPLAYIVTSAVGWVLFGRLSDIFGRRWFYISGDVLGLIGCIIAATAQNMSAMIVSNVFIGFGAAIQQSYGTVIQELVPLKARGVMAAFVLTVVTPGAVFGPIIAKSFIANTSAGWRWDYYLTIITNVVAGLLLVLFYHPPTFEMLHMGKTKWQKIKALDFGGIFIFMAGEVLFLLGINWGGQLYPWKSAQVIVCIVLGFLIIVALVFYEAFVPADPLIPVSLLRNVQFMMFVVCACIGGMIYYALGIVWPQTVATLFSTDLIHQGWLSVSATGGNQLGNICCGLAFAPIGRVRYQLIIAAICMTAFVASLASTTQHSQSRSIALSIIGTWFAGFVEVIPIVSIPFTTAPEDIGLAIGVMGAIRASAGAVATAVYVSILNNRDTTLSAKLIPTAVLNAGLPASSLPELFKALAAGTADALAAVPGFNAGVGAALTLAQKNAFSGAIKTVFLATISFGMCGVIASLFVKNIDHLLTGDVVRKLHRRDVREIHEAVVSDEGEVLGNEKREKGPVGGVEAV</sequence>
<evidence type="ECO:0000256" key="2">
    <source>
        <dbReference type="ARBA" id="ARBA00022448"/>
    </source>
</evidence>
<organism evidence="8 9">
    <name type="scientific">Lophium mytilinum</name>
    <dbReference type="NCBI Taxonomy" id="390894"/>
    <lineage>
        <taxon>Eukaryota</taxon>
        <taxon>Fungi</taxon>
        <taxon>Dikarya</taxon>
        <taxon>Ascomycota</taxon>
        <taxon>Pezizomycotina</taxon>
        <taxon>Dothideomycetes</taxon>
        <taxon>Pleosporomycetidae</taxon>
        <taxon>Mytilinidiales</taxon>
        <taxon>Mytilinidiaceae</taxon>
        <taxon>Lophium</taxon>
    </lineage>
</organism>
<feature type="transmembrane region" description="Helical" evidence="6">
    <location>
        <begin position="410"/>
        <end position="433"/>
    </location>
</feature>
<evidence type="ECO:0000256" key="6">
    <source>
        <dbReference type="SAM" id="Phobius"/>
    </source>
</evidence>
<evidence type="ECO:0000259" key="7">
    <source>
        <dbReference type="PROSITE" id="PS50850"/>
    </source>
</evidence>
<dbReference type="Gene3D" id="1.20.1250.20">
    <property type="entry name" value="MFS general substrate transporter like domains"/>
    <property type="match status" value="1"/>
</dbReference>
<dbReference type="InterPro" id="IPR036259">
    <property type="entry name" value="MFS_trans_sf"/>
</dbReference>
<feature type="transmembrane region" description="Helical" evidence="6">
    <location>
        <begin position="85"/>
        <end position="103"/>
    </location>
</feature>
<dbReference type="Pfam" id="PF06609">
    <property type="entry name" value="TRI12"/>
    <property type="match status" value="1"/>
</dbReference>
<proteinExistence type="predicted"/>
<protein>
    <submittedName>
        <fullName evidence="8">Fungal trichothecene efflux pump</fullName>
    </submittedName>
</protein>
<evidence type="ECO:0000256" key="3">
    <source>
        <dbReference type="ARBA" id="ARBA00022692"/>
    </source>
</evidence>
<evidence type="ECO:0000256" key="1">
    <source>
        <dbReference type="ARBA" id="ARBA00004141"/>
    </source>
</evidence>
<dbReference type="InterPro" id="IPR020846">
    <property type="entry name" value="MFS_dom"/>
</dbReference>
<keyword evidence="5 6" id="KW-0472">Membrane</keyword>
<dbReference type="SUPFAM" id="SSF103473">
    <property type="entry name" value="MFS general substrate transporter"/>
    <property type="match status" value="1"/>
</dbReference>
<feature type="transmembrane region" description="Helical" evidence="6">
    <location>
        <begin position="315"/>
        <end position="336"/>
    </location>
</feature>
<dbReference type="OrthoDB" id="4161376at2759"/>
<feature type="transmembrane region" description="Helical" evidence="6">
    <location>
        <begin position="139"/>
        <end position="159"/>
    </location>
</feature>
<feature type="transmembrane region" description="Helical" evidence="6">
    <location>
        <begin position="534"/>
        <end position="553"/>
    </location>
</feature>
<reference evidence="8" key="1">
    <citation type="journal article" date="2020" name="Stud. Mycol.">
        <title>101 Dothideomycetes genomes: a test case for predicting lifestyles and emergence of pathogens.</title>
        <authorList>
            <person name="Haridas S."/>
            <person name="Albert R."/>
            <person name="Binder M."/>
            <person name="Bloem J."/>
            <person name="Labutti K."/>
            <person name="Salamov A."/>
            <person name="Andreopoulos B."/>
            <person name="Baker S."/>
            <person name="Barry K."/>
            <person name="Bills G."/>
            <person name="Bluhm B."/>
            <person name="Cannon C."/>
            <person name="Castanera R."/>
            <person name="Culley D."/>
            <person name="Daum C."/>
            <person name="Ezra D."/>
            <person name="Gonzalez J."/>
            <person name="Henrissat B."/>
            <person name="Kuo A."/>
            <person name="Liang C."/>
            <person name="Lipzen A."/>
            <person name="Lutzoni F."/>
            <person name="Magnuson J."/>
            <person name="Mondo S."/>
            <person name="Nolan M."/>
            <person name="Ohm R."/>
            <person name="Pangilinan J."/>
            <person name="Park H.-J."/>
            <person name="Ramirez L."/>
            <person name="Alfaro M."/>
            <person name="Sun H."/>
            <person name="Tritt A."/>
            <person name="Yoshinaga Y."/>
            <person name="Zwiers L.-H."/>
            <person name="Turgeon B."/>
            <person name="Goodwin S."/>
            <person name="Spatafora J."/>
            <person name="Crous P."/>
            <person name="Grigoriev I."/>
        </authorList>
    </citation>
    <scope>NUCLEOTIDE SEQUENCE</scope>
    <source>
        <strain evidence="8">CBS 269.34</strain>
    </source>
</reference>
<evidence type="ECO:0000256" key="4">
    <source>
        <dbReference type="ARBA" id="ARBA00022989"/>
    </source>
</evidence>
<dbReference type="InterPro" id="IPR010573">
    <property type="entry name" value="MFS_Str1/Tri12-like"/>
</dbReference>
<comment type="subcellular location">
    <subcellularLocation>
        <location evidence="1">Membrane</location>
        <topology evidence="1">Multi-pass membrane protein</topology>
    </subcellularLocation>
</comment>
<keyword evidence="2" id="KW-0813">Transport</keyword>